<proteinExistence type="predicted"/>
<organism evidence="1 2">
    <name type="scientific">Vaccinium darrowii</name>
    <dbReference type="NCBI Taxonomy" id="229202"/>
    <lineage>
        <taxon>Eukaryota</taxon>
        <taxon>Viridiplantae</taxon>
        <taxon>Streptophyta</taxon>
        <taxon>Embryophyta</taxon>
        <taxon>Tracheophyta</taxon>
        <taxon>Spermatophyta</taxon>
        <taxon>Magnoliopsida</taxon>
        <taxon>eudicotyledons</taxon>
        <taxon>Gunneridae</taxon>
        <taxon>Pentapetalae</taxon>
        <taxon>asterids</taxon>
        <taxon>Ericales</taxon>
        <taxon>Ericaceae</taxon>
        <taxon>Vaccinioideae</taxon>
        <taxon>Vaccinieae</taxon>
        <taxon>Vaccinium</taxon>
    </lineage>
</organism>
<comment type="caution">
    <text evidence="1">The sequence shown here is derived from an EMBL/GenBank/DDBJ whole genome shotgun (WGS) entry which is preliminary data.</text>
</comment>
<sequence>MFRLDEELSKFRIDCDICRRKVKESSCVYHCAKCLYVAHVGCATKGLNGSEGSEDKGQDHLPGNETSHKKAVEAHSPENSSTILCMPAPDRSGFLDMITYLVEQMSLLGSDKSGKWRGINLNHCIYINQQCISDKHSFVFDAPSDEICDGCVLPISAPYYNCPECHLILHKSCGDLPGEIHGHQLHKEHPLTLRNLQLFDCSACKETRTGFAFHCNTCSFYLDIKCSSLPAAIKHEAHEHVLNLQQSFSSMCAARHNCSIDSNVYTCIPCNFNLHKRCALLPRTLAHRYDKHALILKYTPVGLSSNEYYCEICEESVNPKCWFYYCRDCDYSFDPFCICKASQIIHENVKIGTKVIVYQHPCPLTSVLKRYQERWQCNNCRHQNGDVYLECKECEFKLDTFCALKSITVKFGLRITDPTGSIDAVIFADVAEKFFNITAAEIKDNHYRFCATAANIDAARFMSLHLIHGMHNIHEECRFALTTNLALGMNSCAENT</sequence>
<evidence type="ECO:0000313" key="2">
    <source>
        <dbReference type="Proteomes" id="UP000828048"/>
    </source>
</evidence>
<dbReference type="EMBL" id="CM037152">
    <property type="protein sequence ID" value="KAH7835246.1"/>
    <property type="molecule type" value="Genomic_DNA"/>
</dbReference>
<keyword evidence="2" id="KW-1185">Reference proteome</keyword>
<name>A0ACB7X3B6_9ERIC</name>
<dbReference type="Proteomes" id="UP000828048">
    <property type="component" value="Chromosome 2"/>
</dbReference>
<gene>
    <name evidence="1" type="ORF">Vadar_024335</name>
</gene>
<reference evidence="1 2" key="1">
    <citation type="journal article" date="2021" name="Hortic Res">
        <title>High-quality reference genome and annotation aids understanding of berry development for evergreen blueberry (Vaccinium darrowii).</title>
        <authorList>
            <person name="Yu J."/>
            <person name="Hulse-Kemp A.M."/>
            <person name="Babiker E."/>
            <person name="Staton M."/>
        </authorList>
    </citation>
    <scope>NUCLEOTIDE SEQUENCE [LARGE SCALE GENOMIC DNA]</scope>
    <source>
        <strain evidence="2">cv. NJ 8807/NJ 8810</strain>
        <tissue evidence="1">Young leaf</tissue>
    </source>
</reference>
<accession>A0ACB7X3B6</accession>
<evidence type="ECO:0000313" key="1">
    <source>
        <dbReference type="EMBL" id="KAH7835246.1"/>
    </source>
</evidence>
<protein>
    <submittedName>
        <fullName evidence="1">Uncharacterized protein</fullName>
    </submittedName>
</protein>